<keyword evidence="4" id="KW-0762">Sugar transport</keyword>
<keyword evidence="6" id="KW-0598">Phosphotransferase system</keyword>
<keyword evidence="7" id="KW-0418">Kinase</keyword>
<feature type="domain" description="PTS EIIB type-4" evidence="8">
    <location>
        <begin position="4"/>
        <end position="157"/>
    </location>
</feature>
<dbReference type="PATRIC" id="fig|86416.3.peg.3907"/>
<comment type="subcellular location">
    <subcellularLocation>
        <location evidence="1">Cytoplasm</location>
    </subcellularLocation>
</comment>
<accession>R4KAD1</accession>
<dbReference type="Gene3D" id="3.40.35.10">
    <property type="entry name" value="Phosphotransferase system, sorbose subfamily IIB component"/>
    <property type="match status" value="1"/>
</dbReference>
<dbReference type="PROSITE" id="PS51101">
    <property type="entry name" value="PTS_EIIB_TYPE_4"/>
    <property type="match status" value="1"/>
</dbReference>
<dbReference type="KEGG" id="cpas:Clopa_3912"/>
<keyword evidence="5 9" id="KW-0808">Transferase</keyword>
<sequence length="157" mass="18070">MIKVKNKIQLTRVDNRLVHGQIAVIWRAYLRANLILVPDDNVMKNKMLMELMKMTTRASGANVIFCYVKDIKQIVDNVNNEKVFIVCRTPQIARQLVDSEINIVEISVGNMYNTNGKRLLASNVYVDNNDLKDIEYIKAKGVDIYIQDMPNTKKIKL</sequence>
<evidence type="ECO:0000256" key="6">
    <source>
        <dbReference type="ARBA" id="ARBA00022683"/>
    </source>
</evidence>
<evidence type="ECO:0000313" key="9">
    <source>
        <dbReference type="EMBL" id="AGK98661.1"/>
    </source>
</evidence>
<reference evidence="9 10" key="1">
    <citation type="submission" date="2012-01" db="EMBL/GenBank/DDBJ databases">
        <title>Complete sequence of chromosome of Clostridium pasteurianum BC1.</title>
        <authorList>
            <consortium name="US DOE Joint Genome Institute"/>
            <person name="Lucas S."/>
            <person name="Han J."/>
            <person name="Lapidus A."/>
            <person name="Cheng J.-F."/>
            <person name="Goodwin L."/>
            <person name="Pitluck S."/>
            <person name="Peters L."/>
            <person name="Mikhailova N."/>
            <person name="Teshima H."/>
            <person name="Detter J.C."/>
            <person name="Han C."/>
            <person name="Tapia R."/>
            <person name="Land M."/>
            <person name="Hauser L."/>
            <person name="Kyrpides N."/>
            <person name="Ivanova N."/>
            <person name="Pagani I."/>
            <person name="Dunn J."/>
            <person name="Taghavi S."/>
            <person name="Francis A."/>
            <person name="van der Lelie D."/>
            <person name="Woyke T."/>
        </authorList>
    </citation>
    <scope>NUCLEOTIDE SEQUENCE [LARGE SCALE GENOMIC DNA]</scope>
    <source>
        <strain evidence="9 10">BC1</strain>
    </source>
</reference>
<proteinExistence type="predicted"/>
<keyword evidence="2" id="KW-0813">Transport</keyword>
<dbReference type="AlphaFoldDB" id="R4KAD1"/>
<dbReference type="Proteomes" id="UP000013523">
    <property type="component" value="Chromosome"/>
</dbReference>
<evidence type="ECO:0000313" key="10">
    <source>
        <dbReference type="Proteomes" id="UP000013523"/>
    </source>
</evidence>
<dbReference type="HOGENOM" id="CLU_116175_2_1_9"/>
<protein>
    <submittedName>
        <fullName evidence="9">Phosphotransferase system, mannose/fructose/N-acetylgalactosamine-specific component IIB</fullName>
    </submittedName>
</protein>
<dbReference type="GO" id="GO:0016301">
    <property type="term" value="F:kinase activity"/>
    <property type="evidence" value="ECO:0007669"/>
    <property type="project" value="UniProtKB-KW"/>
</dbReference>
<organism evidence="9 10">
    <name type="scientific">Clostridium pasteurianum BC1</name>
    <dbReference type="NCBI Taxonomy" id="86416"/>
    <lineage>
        <taxon>Bacteria</taxon>
        <taxon>Bacillati</taxon>
        <taxon>Bacillota</taxon>
        <taxon>Clostridia</taxon>
        <taxon>Eubacteriales</taxon>
        <taxon>Clostridiaceae</taxon>
        <taxon>Clostridium</taxon>
    </lineage>
</organism>
<dbReference type="InterPro" id="IPR004720">
    <property type="entry name" value="PTS_IIB_sorbose-sp"/>
</dbReference>
<dbReference type="InterPro" id="IPR036667">
    <property type="entry name" value="PTS_IIB_sorbose-sp_sf"/>
</dbReference>
<name>R4KAD1_CLOPA</name>
<dbReference type="RefSeq" id="WP_015616936.1">
    <property type="nucleotide sequence ID" value="NC_021182.1"/>
</dbReference>
<evidence type="ECO:0000256" key="7">
    <source>
        <dbReference type="ARBA" id="ARBA00022777"/>
    </source>
</evidence>
<gene>
    <name evidence="9" type="ORF">Clopa_3912</name>
</gene>
<dbReference type="OrthoDB" id="9788818at2"/>
<dbReference type="GO" id="GO:0009401">
    <property type="term" value="P:phosphoenolpyruvate-dependent sugar phosphotransferase system"/>
    <property type="evidence" value="ECO:0007669"/>
    <property type="project" value="UniProtKB-KW"/>
</dbReference>
<dbReference type="EMBL" id="CP003261">
    <property type="protein sequence ID" value="AGK98661.1"/>
    <property type="molecule type" value="Genomic_DNA"/>
</dbReference>
<dbReference type="GO" id="GO:0005737">
    <property type="term" value="C:cytoplasm"/>
    <property type="evidence" value="ECO:0007669"/>
    <property type="project" value="UniProtKB-SubCell"/>
</dbReference>
<evidence type="ECO:0000256" key="3">
    <source>
        <dbReference type="ARBA" id="ARBA00022490"/>
    </source>
</evidence>
<dbReference type="GO" id="GO:0008982">
    <property type="term" value="F:protein-N(PI)-phosphohistidine-sugar phosphotransferase activity"/>
    <property type="evidence" value="ECO:0007669"/>
    <property type="project" value="InterPro"/>
</dbReference>
<evidence type="ECO:0000256" key="2">
    <source>
        <dbReference type="ARBA" id="ARBA00022448"/>
    </source>
</evidence>
<evidence type="ECO:0000259" key="8">
    <source>
        <dbReference type="PROSITE" id="PS51101"/>
    </source>
</evidence>
<keyword evidence="10" id="KW-1185">Reference proteome</keyword>
<evidence type="ECO:0000256" key="4">
    <source>
        <dbReference type="ARBA" id="ARBA00022597"/>
    </source>
</evidence>
<evidence type="ECO:0000256" key="1">
    <source>
        <dbReference type="ARBA" id="ARBA00004496"/>
    </source>
</evidence>
<dbReference type="Pfam" id="PF03830">
    <property type="entry name" value="PTSIIB_sorb"/>
    <property type="match status" value="1"/>
</dbReference>
<dbReference type="SUPFAM" id="SSF52728">
    <property type="entry name" value="PTS IIb component"/>
    <property type="match status" value="1"/>
</dbReference>
<dbReference type="STRING" id="86416.Clopa_3912"/>
<evidence type="ECO:0000256" key="5">
    <source>
        <dbReference type="ARBA" id="ARBA00022679"/>
    </source>
</evidence>
<dbReference type="eggNOG" id="COG3444">
    <property type="taxonomic scope" value="Bacteria"/>
</dbReference>
<keyword evidence="3" id="KW-0963">Cytoplasm</keyword>